<keyword evidence="4 8" id="KW-0227">DNA damage</keyword>
<dbReference type="PANTHER" id="PTHR33991:SF1">
    <property type="entry name" value="DNA REPAIR PROTEIN RECO"/>
    <property type="match status" value="1"/>
</dbReference>
<dbReference type="Gene3D" id="1.20.1440.120">
    <property type="entry name" value="Recombination protein O, C-terminal domain"/>
    <property type="match status" value="1"/>
</dbReference>
<feature type="domain" description="DNA replication/recombination mediator RecO N-terminal" evidence="9">
    <location>
        <begin position="5"/>
        <end position="80"/>
    </location>
</feature>
<protein>
    <recommendedName>
        <fullName evidence="3 8">DNA repair protein RecO</fullName>
    </recommendedName>
    <alternativeName>
        <fullName evidence="7 8">Recombination protein O</fullName>
    </alternativeName>
</protein>
<keyword evidence="5 8" id="KW-0233">DNA recombination</keyword>
<dbReference type="EMBL" id="PPTS01000003">
    <property type="protein sequence ID" value="RDB65831.1"/>
    <property type="molecule type" value="Genomic_DNA"/>
</dbReference>
<dbReference type="Proteomes" id="UP000254000">
    <property type="component" value="Unassembled WGS sequence"/>
</dbReference>
<dbReference type="Pfam" id="PF11967">
    <property type="entry name" value="RecO_N"/>
    <property type="match status" value="1"/>
</dbReference>
<dbReference type="SUPFAM" id="SSF50249">
    <property type="entry name" value="Nucleic acid-binding proteins"/>
    <property type="match status" value="1"/>
</dbReference>
<evidence type="ECO:0000256" key="5">
    <source>
        <dbReference type="ARBA" id="ARBA00023172"/>
    </source>
</evidence>
<accession>A0A369M255</accession>
<dbReference type="GeneID" id="78359432"/>
<dbReference type="SUPFAM" id="SSF57863">
    <property type="entry name" value="ArfGap/RecO-like zinc finger"/>
    <property type="match status" value="1"/>
</dbReference>
<evidence type="ECO:0000256" key="1">
    <source>
        <dbReference type="ARBA" id="ARBA00003065"/>
    </source>
</evidence>
<evidence type="ECO:0000313" key="10">
    <source>
        <dbReference type="EMBL" id="RDB65831.1"/>
    </source>
</evidence>
<keyword evidence="6 8" id="KW-0234">DNA repair</keyword>
<evidence type="ECO:0000256" key="6">
    <source>
        <dbReference type="ARBA" id="ARBA00023204"/>
    </source>
</evidence>
<dbReference type="InterPro" id="IPR012340">
    <property type="entry name" value="NA-bd_OB-fold"/>
</dbReference>
<evidence type="ECO:0000313" key="11">
    <source>
        <dbReference type="Proteomes" id="UP000254000"/>
    </source>
</evidence>
<dbReference type="GO" id="GO:0006310">
    <property type="term" value="P:DNA recombination"/>
    <property type="evidence" value="ECO:0007669"/>
    <property type="project" value="UniProtKB-UniRule"/>
</dbReference>
<dbReference type="InterPro" id="IPR003717">
    <property type="entry name" value="RecO"/>
</dbReference>
<comment type="similarity">
    <text evidence="2 8">Belongs to the RecO family.</text>
</comment>
<dbReference type="RefSeq" id="WP_114568770.1">
    <property type="nucleotide sequence ID" value="NZ_CABMMS010000003.1"/>
</dbReference>
<comment type="caution">
    <text evidence="10">The sequence shown here is derived from an EMBL/GenBank/DDBJ whole genome shotgun (WGS) entry which is preliminary data.</text>
</comment>
<dbReference type="HAMAP" id="MF_00201">
    <property type="entry name" value="RecO"/>
    <property type="match status" value="1"/>
</dbReference>
<dbReference type="GO" id="GO:0006302">
    <property type="term" value="P:double-strand break repair"/>
    <property type="evidence" value="ECO:0007669"/>
    <property type="project" value="TreeGrafter"/>
</dbReference>
<evidence type="ECO:0000256" key="3">
    <source>
        <dbReference type="ARBA" id="ARBA00021310"/>
    </source>
</evidence>
<dbReference type="OrthoDB" id="9812244at2"/>
<dbReference type="GO" id="GO:0043590">
    <property type="term" value="C:bacterial nucleoid"/>
    <property type="evidence" value="ECO:0007669"/>
    <property type="project" value="TreeGrafter"/>
</dbReference>
<evidence type="ECO:0000256" key="8">
    <source>
        <dbReference type="HAMAP-Rule" id="MF_00201"/>
    </source>
</evidence>
<name>A0A369M255_9ACTN</name>
<dbReference type="InterPro" id="IPR042242">
    <property type="entry name" value="RecO_C"/>
</dbReference>
<evidence type="ECO:0000256" key="4">
    <source>
        <dbReference type="ARBA" id="ARBA00022763"/>
    </source>
</evidence>
<dbReference type="InterPro" id="IPR022572">
    <property type="entry name" value="DNA_rep/recomb_RecO_N"/>
</dbReference>
<dbReference type="AlphaFoldDB" id="A0A369M255"/>
<dbReference type="Gene3D" id="2.40.50.140">
    <property type="entry name" value="Nucleic acid-binding proteins"/>
    <property type="match status" value="1"/>
</dbReference>
<sequence>MASATYTARAIVLRKTKLGESDLIVTLLAQDGSQVRAVAKGARKPSSPFAARLELYSSVDLLCSEGRSLDIVKEARIASSHERLRRDLEHAACAAPMAELLDRVTQEGLANPRLFALTEAALDALDGALAPQAPAVCAAHLLKALAFSGLRPSLSSCAVCGADVPGGADAGTVVPLSFCEGGVVCPACRPSVEAQGVPAAAVAWCRALMGSTFAEIAELDVPPSASFAVLRFCQQWAHEHVGANLKSLNFLFTCGLF</sequence>
<dbReference type="Pfam" id="PF02565">
    <property type="entry name" value="RecO_C"/>
    <property type="match status" value="1"/>
</dbReference>
<dbReference type="PANTHER" id="PTHR33991">
    <property type="entry name" value="DNA REPAIR PROTEIN RECO"/>
    <property type="match status" value="1"/>
</dbReference>
<proteinExistence type="inferred from homology"/>
<evidence type="ECO:0000256" key="2">
    <source>
        <dbReference type="ARBA" id="ARBA00007452"/>
    </source>
</evidence>
<dbReference type="InterPro" id="IPR037278">
    <property type="entry name" value="ARFGAP/RecO"/>
</dbReference>
<dbReference type="NCBIfam" id="TIGR00613">
    <property type="entry name" value="reco"/>
    <property type="match status" value="1"/>
</dbReference>
<organism evidence="10 11">
    <name type="scientific">Gordonibacter pamelaeae</name>
    <dbReference type="NCBI Taxonomy" id="471189"/>
    <lineage>
        <taxon>Bacteria</taxon>
        <taxon>Bacillati</taxon>
        <taxon>Actinomycetota</taxon>
        <taxon>Coriobacteriia</taxon>
        <taxon>Eggerthellales</taxon>
        <taxon>Eggerthellaceae</taxon>
        <taxon>Gordonibacter</taxon>
    </lineage>
</organism>
<evidence type="ECO:0000259" key="9">
    <source>
        <dbReference type="Pfam" id="PF11967"/>
    </source>
</evidence>
<evidence type="ECO:0000256" key="7">
    <source>
        <dbReference type="ARBA" id="ARBA00033409"/>
    </source>
</evidence>
<comment type="function">
    <text evidence="1 8">Involved in DNA repair and RecF pathway recombination.</text>
</comment>
<gene>
    <name evidence="8" type="primary">recO</name>
    <name evidence="10" type="ORF">C1877_06925</name>
</gene>
<keyword evidence="11" id="KW-1185">Reference proteome</keyword>
<reference evidence="10 11" key="1">
    <citation type="journal article" date="2018" name="Elife">
        <title>Discovery and characterization of a prevalent human gut bacterial enzyme sufficient for the inactivation of a family of plant toxins.</title>
        <authorList>
            <person name="Koppel N."/>
            <person name="Bisanz J.E."/>
            <person name="Pandelia M.E."/>
            <person name="Turnbaugh P.J."/>
            <person name="Balskus E.P."/>
        </authorList>
    </citation>
    <scope>NUCLEOTIDE SEQUENCE [LARGE SCALE GENOMIC DNA]</scope>
    <source>
        <strain evidence="10 11">3C</strain>
    </source>
</reference>